<keyword evidence="3" id="KW-1185">Reference proteome</keyword>
<reference evidence="2 3" key="1">
    <citation type="journal article" date="2011" name="PLoS Pathog.">
        <title>Genomic and proteomic analyses of the fungus Arthrobotrys oligospora provide insights into nematode-trap formation.</title>
        <authorList>
            <person name="Yang J."/>
            <person name="Wang L."/>
            <person name="Ji X."/>
            <person name="Feng Y."/>
            <person name="Li X."/>
            <person name="Zou C."/>
            <person name="Xu J."/>
            <person name="Ren Y."/>
            <person name="Mi Q."/>
            <person name="Wu J."/>
            <person name="Liu S."/>
            <person name="Liu Y."/>
            <person name="Huang X."/>
            <person name="Wang H."/>
            <person name="Niu X."/>
            <person name="Li J."/>
            <person name="Liang L."/>
            <person name="Luo Y."/>
            <person name="Ji K."/>
            <person name="Zhou W."/>
            <person name="Yu Z."/>
            <person name="Li G."/>
            <person name="Liu Y."/>
            <person name="Li L."/>
            <person name="Qiao M."/>
            <person name="Feng L."/>
            <person name="Zhang K.-Q."/>
        </authorList>
    </citation>
    <scope>NUCLEOTIDE SEQUENCE [LARGE SCALE GENOMIC DNA]</scope>
    <source>
        <strain evidence="3">ATCC 24927 / CBS 115.81 / DSM 1491</strain>
    </source>
</reference>
<dbReference type="InParanoid" id="G1X1C2"/>
<dbReference type="HOGENOM" id="CLU_1001229_0_0_1"/>
<feature type="region of interest" description="Disordered" evidence="1">
    <location>
        <begin position="281"/>
        <end position="324"/>
    </location>
</feature>
<comment type="caution">
    <text evidence="2">The sequence shown here is derived from an EMBL/GenBank/DDBJ whole genome shotgun (WGS) entry which is preliminary data.</text>
</comment>
<feature type="compositionally biased region" description="Low complexity" evidence="1">
    <location>
        <begin position="181"/>
        <end position="195"/>
    </location>
</feature>
<dbReference type="EMBL" id="ADOT01000015">
    <property type="protein sequence ID" value="EGX53132.1"/>
    <property type="molecule type" value="Genomic_DNA"/>
</dbReference>
<evidence type="ECO:0000313" key="3">
    <source>
        <dbReference type="Proteomes" id="UP000008784"/>
    </source>
</evidence>
<feature type="compositionally biased region" description="Basic and acidic residues" evidence="1">
    <location>
        <begin position="289"/>
        <end position="304"/>
    </location>
</feature>
<gene>
    <name evidence="2" type="ORF">AOL_s00007g81</name>
</gene>
<evidence type="ECO:0000256" key="1">
    <source>
        <dbReference type="SAM" id="MobiDB-lite"/>
    </source>
</evidence>
<dbReference type="GeneID" id="22889750"/>
<organism evidence="2 3">
    <name type="scientific">Arthrobotrys oligospora (strain ATCC 24927 / CBS 115.81 / DSM 1491)</name>
    <name type="common">Nematode-trapping fungus</name>
    <name type="synonym">Didymozoophaga oligospora</name>
    <dbReference type="NCBI Taxonomy" id="756982"/>
    <lineage>
        <taxon>Eukaryota</taxon>
        <taxon>Fungi</taxon>
        <taxon>Dikarya</taxon>
        <taxon>Ascomycota</taxon>
        <taxon>Pezizomycotina</taxon>
        <taxon>Orbiliomycetes</taxon>
        <taxon>Orbiliales</taxon>
        <taxon>Orbiliaceae</taxon>
        <taxon>Orbilia</taxon>
        <taxon>Orbilia oligospora</taxon>
    </lineage>
</organism>
<accession>G1X1C2</accession>
<dbReference type="Proteomes" id="UP000008784">
    <property type="component" value="Unassembled WGS sequence"/>
</dbReference>
<dbReference type="RefSeq" id="XP_011118284.1">
    <property type="nucleotide sequence ID" value="XM_011119982.1"/>
</dbReference>
<feature type="region of interest" description="Disordered" evidence="1">
    <location>
        <begin position="51"/>
        <end position="93"/>
    </location>
</feature>
<feature type="region of interest" description="Disordered" evidence="1">
    <location>
        <begin position="176"/>
        <end position="218"/>
    </location>
</feature>
<dbReference type="AlphaFoldDB" id="G1X1C2"/>
<sequence>MTIASLLRPSAIIFAIPVISTSSSTCRHAFFMSTPSDSLRLRQKLSITESLSGAHSIRSNRSNRSNHSQPPLSKRPSLANSMAGSMTGSQRNRLREHRAEAVFHQTTPSSTIRLIMSRASEAPNAPAAPHLFNQLMEYFGTDEDQIKSVIDNQQQSLATDSVGGDTAGDAAAAGMVQQENTTPGTPTTRSGTASPFYPPHLRTTSGASTPGSEPIGDLSTRQLSNAEIMLYINTMLGTFPGRKRPGNPTELERMFIGKYFGEQEEEGSEYGYVSDCEPCDIDSLSGDDESNKKEGVGELKEGVDNLKISGPMREMKEDNDYDAV</sequence>
<dbReference type="OrthoDB" id="5418000at2759"/>
<proteinExistence type="predicted"/>
<evidence type="ECO:0000313" key="2">
    <source>
        <dbReference type="EMBL" id="EGX53132.1"/>
    </source>
</evidence>
<feature type="compositionally biased region" description="Polar residues" evidence="1">
    <location>
        <begin position="78"/>
        <end position="91"/>
    </location>
</feature>
<dbReference type="OMA" id="KEDNDYD"/>
<name>G1X1C2_ARTOA</name>
<protein>
    <submittedName>
        <fullName evidence="2">Uncharacterized protein</fullName>
    </submittedName>
</protein>
<feature type="compositionally biased region" description="Polar residues" evidence="1">
    <location>
        <begin position="202"/>
        <end position="211"/>
    </location>
</feature>